<dbReference type="Pfam" id="PF19620">
    <property type="entry name" value="DUF6125"/>
    <property type="match status" value="1"/>
</dbReference>
<evidence type="ECO:0008006" key="2">
    <source>
        <dbReference type="Google" id="ProtNLM"/>
    </source>
</evidence>
<dbReference type="EMBL" id="VSSQ01017866">
    <property type="protein sequence ID" value="MPM60566.1"/>
    <property type="molecule type" value="Genomic_DNA"/>
</dbReference>
<name>A0A645B686_9ZZZZ</name>
<sequence length="248" mass="28727">MEANKDTPAVELIREEQVRLAMDMMHRTFVHHIFWFKEVEHQMGFEKALEIMDAVYDKSLGIQLNRMGKTFGFELVDGIPEPLLNMPQEKLETLIEVMGLNWLAVDGIWFQAVEEKHGMLDAKRCNDSCWAWFSPFEAWSIKRLLKLGENPGIDGLKKALQLRLYAKINIQSIIEEGPNCIVLQMNKCRVQSARKNKKMDDYPCKSAGLVEYTNFARGIDARIKTECIGCPPDNHPEEWFCAWRFSIE</sequence>
<accession>A0A645B686</accession>
<protein>
    <recommendedName>
        <fullName evidence="2">Cytosolic protein</fullName>
    </recommendedName>
</protein>
<reference evidence="1" key="1">
    <citation type="submission" date="2019-08" db="EMBL/GenBank/DDBJ databases">
        <authorList>
            <person name="Kucharzyk K."/>
            <person name="Murdoch R.W."/>
            <person name="Higgins S."/>
            <person name="Loffler F."/>
        </authorList>
    </citation>
    <scope>NUCLEOTIDE SEQUENCE</scope>
</reference>
<dbReference type="AlphaFoldDB" id="A0A645B686"/>
<proteinExistence type="predicted"/>
<comment type="caution">
    <text evidence="1">The sequence shown here is derived from an EMBL/GenBank/DDBJ whole genome shotgun (WGS) entry which is preliminary data.</text>
</comment>
<organism evidence="1">
    <name type="scientific">bioreactor metagenome</name>
    <dbReference type="NCBI Taxonomy" id="1076179"/>
    <lineage>
        <taxon>unclassified sequences</taxon>
        <taxon>metagenomes</taxon>
        <taxon>ecological metagenomes</taxon>
    </lineage>
</organism>
<gene>
    <name evidence="1" type="ORF">SDC9_107417</name>
</gene>
<evidence type="ECO:0000313" key="1">
    <source>
        <dbReference type="EMBL" id="MPM60566.1"/>
    </source>
</evidence>